<organism evidence="3 4">
    <name type="scientific">Magallana gigas</name>
    <name type="common">Pacific oyster</name>
    <name type="synonym">Crassostrea gigas</name>
    <dbReference type="NCBI Taxonomy" id="29159"/>
    <lineage>
        <taxon>Eukaryota</taxon>
        <taxon>Metazoa</taxon>
        <taxon>Spiralia</taxon>
        <taxon>Lophotrochozoa</taxon>
        <taxon>Mollusca</taxon>
        <taxon>Bivalvia</taxon>
        <taxon>Autobranchia</taxon>
        <taxon>Pteriomorphia</taxon>
        <taxon>Ostreida</taxon>
        <taxon>Ostreoidea</taxon>
        <taxon>Ostreidae</taxon>
        <taxon>Magallana</taxon>
    </lineage>
</organism>
<evidence type="ECO:0000256" key="2">
    <source>
        <dbReference type="SAM" id="SignalP"/>
    </source>
</evidence>
<name>A0A8W8M0P0_MAGGI</name>
<dbReference type="Proteomes" id="UP000005408">
    <property type="component" value="Unassembled WGS sequence"/>
</dbReference>
<reference evidence="3" key="1">
    <citation type="submission" date="2022-08" db="UniProtKB">
        <authorList>
            <consortium name="EnsemblMetazoa"/>
        </authorList>
    </citation>
    <scope>IDENTIFICATION</scope>
    <source>
        <strain evidence="3">05x7-T-G4-1.051#20</strain>
    </source>
</reference>
<keyword evidence="1" id="KW-0812">Transmembrane</keyword>
<feature type="transmembrane region" description="Helical" evidence="1">
    <location>
        <begin position="172"/>
        <end position="197"/>
    </location>
</feature>
<keyword evidence="1" id="KW-1133">Transmembrane helix</keyword>
<accession>A0A8W8M0P0</accession>
<evidence type="ECO:0000313" key="3">
    <source>
        <dbReference type="EnsemblMetazoa" id="G30469.2:cds"/>
    </source>
</evidence>
<dbReference type="OrthoDB" id="6216429at2759"/>
<proteinExistence type="predicted"/>
<dbReference type="EnsemblMetazoa" id="G30469.2">
    <property type="protein sequence ID" value="G30469.2:cds"/>
    <property type="gene ID" value="G30469"/>
</dbReference>
<evidence type="ECO:0000313" key="4">
    <source>
        <dbReference type="Proteomes" id="UP000005408"/>
    </source>
</evidence>
<dbReference type="AlphaFoldDB" id="A0A8W8M0P0"/>
<feature type="signal peptide" evidence="2">
    <location>
        <begin position="1"/>
        <end position="23"/>
    </location>
</feature>
<evidence type="ECO:0000256" key="1">
    <source>
        <dbReference type="SAM" id="Phobius"/>
    </source>
</evidence>
<keyword evidence="4" id="KW-1185">Reference proteome</keyword>
<keyword evidence="1" id="KW-0472">Membrane</keyword>
<keyword evidence="2" id="KW-0732">Signal</keyword>
<feature type="chain" id="PRO_5036469555" evidence="2">
    <location>
        <begin position="24"/>
        <end position="240"/>
    </location>
</feature>
<sequence>MELNLLIAVVCLSATALLKRAEGSTCDSFLHDLNDHGTLNLPQLWKSIVNVSHTTHLQALNCRRHSPCKIELSYLRKTTLSICVTADKKTCFQLSCSCVDEPRGHNTLRTSETSLKCMILKLDTARMYDTYDEEDGQNSLPCKNTELKDNRHIQNATVDPVRQKRDSESFQLLPLTVAFILGTMFGSGFSVFTILLCKTRKSGQNPTIQKTDLVDDPSVIFSPTKQNGHFGLQSNGFNKF</sequence>
<protein>
    <submittedName>
        <fullName evidence="3">Uncharacterized protein</fullName>
    </submittedName>
</protein>